<organism evidence="14 15">
    <name type="scientific">Bombus vosnesenskii</name>
    <dbReference type="NCBI Taxonomy" id="207650"/>
    <lineage>
        <taxon>Eukaryota</taxon>
        <taxon>Metazoa</taxon>
        <taxon>Ecdysozoa</taxon>
        <taxon>Arthropoda</taxon>
        <taxon>Hexapoda</taxon>
        <taxon>Insecta</taxon>
        <taxon>Pterygota</taxon>
        <taxon>Neoptera</taxon>
        <taxon>Endopterygota</taxon>
        <taxon>Hymenoptera</taxon>
        <taxon>Apocrita</taxon>
        <taxon>Aculeata</taxon>
        <taxon>Apoidea</taxon>
        <taxon>Anthophila</taxon>
        <taxon>Apidae</taxon>
        <taxon>Bombus</taxon>
        <taxon>Pyrobombus</taxon>
    </lineage>
</organism>
<dbReference type="KEGG" id="bvk:117240133"/>
<feature type="binding site" evidence="7">
    <location>
        <position position="299"/>
    </location>
    <ligand>
        <name>chloride</name>
        <dbReference type="ChEBI" id="CHEBI:17996"/>
        <label>1</label>
    </ligand>
</feature>
<dbReference type="PANTHER" id="PTHR10514:SF40">
    <property type="entry name" value="ANGIOTENSIN-CONVERTING ENZYME"/>
    <property type="match status" value="1"/>
</dbReference>
<comment type="cofactor">
    <cofactor evidence="13">
        <name>Zn(2+)</name>
        <dbReference type="ChEBI" id="CHEBI:29105"/>
    </cofactor>
    <text evidence="13">Binds 1 zinc ion per subunit.</text>
</comment>
<dbReference type="PANTHER" id="PTHR10514">
    <property type="entry name" value="ANGIOTENSIN-CONVERTING ENZYME"/>
    <property type="match status" value="1"/>
</dbReference>
<evidence type="ECO:0000256" key="1">
    <source>
        <dbReference type="ARBA" id="ARBA00008139"/>
    </source>
</evidence>
<feature type="active site" description="Proton acceptor 1" evidence="5">
    <location>
        <position position="458"/>
    </location>
</feature>
<dbReference type="GO" id="GO:0008241">
    <property type="term" value="F:peptidyl-dipeptidase activity"/>
    <property type="evidence" value="ECO:0007669"/>
    <property type="project" value="InterPro"/>
</dbReference>
<evidence type="ECO:0000313" key="15">
    <source>
        <dbReference type="RefSeq" id="XP_033361898.1"/>
    </source>
</evidence>
<feature type="disulfide bond" evidence="9 12">
    <location>
        <begin position="224"/>
        <end position="232"/>
    </location>
</feature>
<dbReference type="GeneID" id="117240133"/>
<evidence type="ECO:0000313" key="14">
    <source>
        <dbReference type="Proteomes" id="UP000504631"/>
    </source>
</evidence>
<feature type="glycosylation site" description="N-linked (GlcNAc...) asparagine; partial" evidence="6">
    <location>
        <position position="227"/>
    </location>
</feature>
<evidence type="ECO:0000256" key="10">
    <source>
        <dbReference type="PIRSR" id="PIRSR601548-6"/>
    </source>
</evidence>
<protein>
    <recommendedName>
        <fullName evidence="13">Angiotensin-converting enzyme</fullName>
        <ecNumber evidence="13">3.4.-.-</ecNumber>
    </recommendedName>
</protein>
<dbReference type="RefSeq" id="XP_033361898.1">
    <property type="nucleotide sequence ID" value="XM_033506007.1"/>
</dbReference>
<feature type="disulfide bond" evidence="9 12">
    <location>
        <begin position="426"/>
        <end position="444"/>
    </location>
</feature>
<evidence type="ECO:0000256" key="5">
    <source>
        <dbReference type="PIRSR" id="PIRSR601548-1"/>
    </source>
</evidence>
<dbReference type="PRINTS" id="PR00791">
    <property type="entry name" value="PEPDIPTASEA"/>
</dbReference>
<dbReference type="GO" id="GO:0006508">
    <property type="term" value="P:proteolysis"/>
    <property type="evidence" value="ECO:0007669"/>
    <property type="project" value="UniProtKB-KW"/>
</dbReference>
<feature type="binding site" evidence="8">
    <location>
        <position position="461"/>
    </location>
    <ligand>
        <name>Zn(2+)</name>
        <dbReference type="ChEBI" id="CHEBI:29105"/>
        <label>1</label>
        <note>catalytic</note>
    </ligand>
</feature>
<keyword evidence="13" id="KW-0482">Metalloprotease</keyword>
<evidence type="ECO:0000256" key="13">
    <source>
        <dbReference type="RuleBase" id="RU361144"/>
    </source>
</evidence>
<gene>
    <name evidence="15" type="primary">LOC117240133</name>
</gene>
<reference evidence="15" key="1">
    <citation type="submission" date="2025-08" db="UniProtKB">
        <authorList>
            <consortium name="RefSeq"/>
        </authorList>
    </citation>
    <scope>IDENTIFICATION</scope>
    <source>
        <tissue evidence="15">Muscle</tissue>
    </source>
</reference>
<dbReference type="GO" id="GO:0005886">
    <property type="term" value="C:plasma membrane"/>
    <property type="evidence" value="ECO:0007669"/>
    <property type="project" value="TreeGrafter"/>
</dbReference>
<evidence type="ECO:0000256" key="7">
    <source>
        <dbReference type="PIRSR" id="PIRSR601548-2"/>
    </source>
</evidence>
<feature type="active site" description="Proton donor 1" evidence="5">
    <location>
        <position position="587"/>
    </location>
</feature>
<dbReference type="GO" id="GO:0004180">
    <property type="term" value="F:carboxypeptidase activity"/>
    <property type="evidence" value="ECO:0007669"/>
    <property type="project" value="UniProtKB-KW"/>
</dbReference>
<proteinExistence type="inferred from homology"/>
<keyword evidence="3 9" id="KW-1015">Disulfide bond</keyword>
<feature type="binding site" evidence="8">
    <location>
        <position position="485"/>
    </location>
    <ligand>
        <name>Zn(2+)</name>
        <dbReference type="ChEBI" id="CHEBI:29105"/>
        <label>1</label>
        <note>catalytic</note>
    </ligand>
</feature>
<evidence type="ECO:0000256" key="2">
    <source>
        <dbReference type="ARBA" id="ARBA00022729"/>
    </source>
</evidence>
<dbReference type="AlphaFoldDB" id="A0A6J3L8E8"/>
<keyword evidence="13" id="KW-0645">Protease</keyword>
<dbReference type="InterPro" id="IPR001548">
    <property type="entry name" value="Peptidase_M2"/>
</dbReference>
<sequence>MVAFELLRRDKCTLGVGYEAFSDARTKRPLVNNRRRVSSCIFQDREIHMPAARSKIEQRLNGGATLHHRGMKGLIMCAWILFGLLSLVSGQLDLPSLNDDSRNNLGRGIPPTEAQLQDILARLDFLGTERCNANVAAQWAYETDVSEYTQLQALEAQRIYADFQNRAWFLISKIDKDNIRDPVVRRRLRYLSVVGPSALPPDQLDRYNSVINDMLAVYNDASICAYNDPFRCGLRLYPDISQIMAKSRNWDELQYVWAEWRRRSGMRIKDLYQQLVTLNNEAARLNNFTDAAEYWMFPYESPNLQQDIDEVWEMIRPLYEELHAYVRRKLRDLYGPEKIGTHAPLPAHILGNIWAQSWTNIIDITVPYPGKNYLDVTQEMQAQGYTPIEMFRIAEEFYLSLNLSAMPPEFWAGSIIADPGNRPLICQASAWDFCNRLDYRIKMCTKVTMKDLITVHHEMAHIQYFLRYSGLAREFRDGANPGFHETVGEAVALSVATPRHLQTLGLGTKFIDEPTADINYLFSLAMDKLVILPFSIAMERWRWDIFRGYITKEDYNCHWHRLMEQYAGIKPPVLRTEDDFDPGAKYHIPANIPYIRNFVAGVLQFQLYRALCEAAGQRNVDDPRRPLHRCDFYRSPEAGRILGKIMERGSSVPWQETLREAIGDDKLDASALREYFRPLEDWLRTENLRTGDIVGWSYDGDYCKRSIETAGLQVYGSGFYNEATRTRVTTILPAILLTVSILR</sequence>
<name>A0A6J3L8E8_9HYME</name>
<dbReference type="PROSITE" id="PS52011">
    <property type="entry name" value="PEPTIDASE_M2"/>
    <property type="match status" value="1"/>
</dbReference>
<keyword evidence="8 13" id="KW-0479">Metal-binding</keyword>
<dbReference type="GO" id="GO:0008237">
    <property type="term" value="F:metallopeptidase activity"/>
    <property type="evidence" value="ECO:0007669"/>
    <property type="project" value="UniProtKB-KW"/>
</dbReference>
<feature type="binding site" evidence="8">
    <location>
        <position position="457"/>
    </location>
    <ligand>
        <name>Zn(2+)</name>
        <dbReference type="ChEBI" id="CHEBI:29105"/>
        <label>1</label>
        <note>catalytic</note>
    </ligand>
</feature>
<evidence type="ECO:0000256" key="9">
    <source>
        <dbReference type="PIRSR" id="PIRSR601548-4"/>
    </source>
</evidence>
<feature type="binding site" evidence="11">
    <location>
        <position position="485"/>
    </location>
    <ligand>
        <name>Zn(2+)</name>
        <dbReference type="ChEBI" id="CHEBI:29105"/>
        <label>2</label>
        <note>catalytic</note>
    </ligand>
</feature>
<dbReference type="GO" id="GO:0046872">
    <property type="term" value="F:metal ion binding"/>
    <property type="evidence" value="ECO:0007669"/>
    <property type="project" value="UniProtKB-KW"/>
</dbReference>
<dbReference type="SUPFAM" id="SSF55486">
    <property type="entry name" value="Metalloproteases ('zincins'), catalytic domain"/>
    <property type="match status" value="1"/>
</dbReference>
<dbReference type="EC" id="3.4.-.-" evidence="13"/>
<evidence type="ECO:0000256" key="3">
    <source>
        <dbReference type="ARBA" id="ARBA00023157"/>
    </source>
</evidence>
<evidence type="ECO:0000256" key="11">
    <source>
        <dbReference type="PIRSR" id="PIRSR601548-8"/>
    </source>
</evidence>
<dbReference type="Pfam" id="PF01401">
    <property type="entry name" value="Peptidase_M2"/>
    <property type="match status" value="1"/>
</dbReference>
<evidence type="ECO:0000256" key="8">
    <source>
        <dbReference type="PIRSR" id="PIRSR601548-3"/>
    </source>
</evidence>
<keyword evidence="14" id="KW-1185">Reference proteome</keyword>
<comment type="similarity">
    <text evidence="1 12 13">Belongs to the peptidase M2 family.</text>
</comment>
<keyword evidence="8 13" id="KW-0862">Zinc</keyword>
<evidence type="ECO:0000256" key="6">
    <source>
        <dbReference type="PIRSR" id="PIRSR601548-10"/>
    </source>
</evidence>
<feature type="disulfide bond" evidence="9 12">
    <location>
        <begin position="612"/>
        <end position="630"/>
    </location>
</feature>
<feature type="active site" description="Proton acceptor 2" evidence="10">
    <location>
        <position position="458"/>
    </location>
</feature>
<feature type="binding site" evidence="11">
    <location>
        <position position="461"/>
    </location>
    <ligand>
        <name>Zn(2+)</name>
        <dbReference type="ChEBI" id="CHEBI:29105"/>
        <label>2</label>
        <note>catalytic</note>
    </ligand>
</feature>
<evidence type="ECO:0000256" key="12">
    <source>
        <dbReference type="PROSITE-ProRule" id="PRU01355"/>
    </source>
</evidence>
<keyword evidence="13" id="KW-0378">Hydrolase</keyword>
<evidence type="ECO:0000256" key="4">
    <source>
        <dbReference type="ARBA" id="ARBA00023180"/>
    </source>
</evidence>
<dbReference type="Gene3D" id="1.10.1370.30">
    <property type="match status" value="1"/>
</dbReference>
<feature type="binding site" evidence="11">
    <location>
        <position position="457"/>
    </location>
    <ligand>
        <name>Zn(2+)</name>
        <dbReference type="ChEBI" id="CHEBI:29105"/>
        <label>2</label>
        <note>catalytic</note>
    </ligand>
</feature>
<keyword evidence="2" id="KW-0732">Signal</keyword>
<accession>A0A6J3L8E8</accession>
<dbReference type="CDD" id="cd06461">
    <property type="entry name" value="M2_ACE"/>
    <property type="match status" value="1"/>
</dbReference>
<feature type="active site" description="Proton donor 2" evidence="10">
    <location>
        <position position="587"/>
    </location>
</feature>
<dbReference type="Proteomes" id="UP000504631">
    <property type="component" value="Unplaced"/>
</dbReference>
<dbReference type="CTD" id="34808"/>
<keyword evidence="4 6" id="KW-0325">Glycoprotein</keyword>
<feature type="binding site" evidence="7">
    <location>
        <position position="596"/>
    </location>
    <ligand>
        <name>chloride</name>
        <dbReference type="ChEBI" id="CHEBI:17996"/>
        <label>1</label>
    </ligand>
</feature>
<keyword evidence="13" id="KW-0121">Carboxypeptidase</keyword>